<dbReference type="RefSeq" id="WP_192538624.1">
    <property type="nucleotide sequence ID" value="NZ_RRZB01000026.1"/>
</dbReference>
<dbReference type="EMBL" id="RRZB01000026">
    <property type="protein sequence ID" value="MBE0464067.1"/>
    <property type="molecule type" value="Genomic_DNA"/>
</dbReference>
<evidence type="ECO:0000256" key="1">
    <source>
        <dbReference type="ARBA" id="ARBA00022553"/>
    </source>
</evidence>
<gene>
    <name evidence="8" type="ORF">EI547_11440</name>
</gene>
<dbReference type="SMART" id="SM00421">
    <property type="entry name" value="HTH_LUXR"/>
    <property type="match status" value="1"/>
</dbReference>
<dbReference type="Pfam" id="PF00072">
    <property type="entry name" value="Response_reg"/>
    <property type="match status" value="1"/>
</dbReference>
<dbReference type="InterPro" id="IPR011006">
    <property type="entry name" value="CheY-like_superfamily"/>
</dbReference>
<proteinExistence type="predicted"/>
<evidence type="ECO:0000313" key="8">
    <source>
        <dbReference type="EMBL" id="MBE0464067.1"/>
    </source>
</evidence>
<dbReference type="InterPro" id="IPR058245">
    <property type="entry name" value="NreC/VraR/RcsB-like_REC"/>
</dbReference>
<evidence type="ECO:0000256" key="2">
    <source>
        <dbReference type="ARBA" id="ARBA00023015"/>
    </source>
</evidence>
<keyword evidence="2" id="KW-0805">Transcription regulation</keyword>
<accession>A0ABR9FZI4</accession>
<dbReference type="SMART" id="SM00448">
    <property type="entry name" value="REC"/>
    <property type="match status" value="1"/>
</dbReference>
<dbReference type="PANTHER" id="PTHR43214:SF41">
    <property type="entry name" value="NITRATE_NITRITE RESPONSE REGULATOR PROTEIN NARP"/>
    <property type="match status" value="1"/>
</dbReference>
<dbReference type="InterPro" id="IPR039420">
    <property type="entry name" value="WalR-like"/>
</dbReference>
<dbReference type="PROSITE" id="PS00622">
    <property type="entry name" value="HTH_LUXR_1"/>
    <property type="match status" value="1"/>
</dbReference>
<dbReference type="InterPro" id="IPR016032">
    <property type="entry name" value="Sig_transdc_resp-reg_C-effctor"/>
</dbReference>
<dbReference type="SUPFAM" id="SSF46894">
    <property type="entry name" value="C-terminal effector domain of the bipartite response regulators"/>
    <property type="match status" value="1"/>
</dbReference>
<reference evidence="8 9" key="1">
    <citation type="submission" date="2020-07" db="EMBL/GenBank/DDBJ databases">
        <title>Halophilic bacteria isolated from french cheeses.</title>
        <authorList>
            <person name="Kothe C.I."/>
            <person name="Farah-Kraiem B."/>
            <person name="Renault P."/>
            <person name="Dridi B."/>
        </authorList>
    </citation>
    <scope>NUCLEOTIDE SEQUENCE [LARGE SCALE GENOMIC DNA]</scope>
    <source>
        <strain evidence="8 9">FME20</strain>
    </source>
</reference>
<evidence type="ECO:0000259" key="7">
    <source>
        <dbReference type="PROSITE" id="PS50110"/>
    </source>
</evidence>
<dbReference type="CDD" id="cd06170">
    <property type="entry name" value="LuxR_C_like"/>
    <property type="match status" value="1"/>
</dbReference>
<dbReference type="InterPro" id="IPR001789">
    <property type="entry name" value="Sig_transdc_resp-reg_receiver"/>
</dbReference>
<evidence type="ECO:0000256" key="3">
    <source>
        <dbReference type="ARBA" id="ARBA00023125"/>
    </source>
</evidence>
<keyword evidence="3" id="KW-0238">DNA-binding</keyword>
<evidence type="ECO:0000313" key="9">
    <source>
        <dbReference type="Proteomes" id="UP001645038"/>
    </source>
</evidence>
<dbReference type="Proteomes" id="UP001645038">
    <property type="component" value="Unassembled WGS sequence"/>
</dbReference>
<evidence type="ECO:0000256" key="5">
    <source>
        <dbReference type="PROSITE-ProRule" id="PRU00169"/>
    </source>
</evidence>
<feature type="domain" description="Response regulatory" evidence="7">
    <location>
        <begin position="11"/>
        <end position="128"/>
    </location>
</feature>
<name>A0ABR9FZI4_9GAMM</name>
<dbReference type="Gene3D" id="3.40.50.2300">
    <property type="match status" value="1"/>
</dbReference>
<evidence type="ECO:0000256" key="4">
    <source>
        <dbReference type="ARBA" id="ARBA00023163"/>
    </source>
</evidence>
<dbReference type="InterPro" id="IPR000792">
    <property type="entry name" value="Tscrpt_reg_LuxR_C"/>
</dbReference>
<comment type="caution">
    <text evidence="8">The sequence shown here is derived from an EMBL/GenBank/DDBJ whole genome shotgun (WGS) entry which is preliminary data.</text>
</comment>
<dbReference type="PROSITE" id="PS50043">
    <property type="entry name" value="HTH_LUXR_2"/>
    <property type="match status" value="1"/>
</dbReference>
<dbReference type="PANTHER" id="PTHR43214">
    <property type="entry name" value="TWO-COMPONENT RESPONSE REGULATOR"/>
    <property type="match status" value="1"/>
</dbReference>
<dbReference type="PRINTS" id="PR00038">
    <property type="entry name" value="HTHLUXR"/>
</dbReference>
<keyword evidence="4" id="KW-0804">Transcription</keyword>
<dbReference type="CDD" id="cd17535">
    <property type="entry name" value="REC_NarL-like"/>
    <property type="match status" value="1"/>
</dbReference>
<dbReference type="InterPro" id="IPR036388">
    <property type="entry name" value="WH-like_DNA-bd_sf"/>
</dbReference>
<protein>
    <submittedName>
        <fullName evidence="8">Response regulator transcription factor</fullName>
    </submittedName>
</protein>
<dbReference type="Pfam" id="PF00196">
    <property type="entry name" value="GerE"/>
    <property type="match status" value="1"/>
</dbReference>
<dbReference type="SUPFAM" id="SSF52172">
    <property type="entry name" value="CheY-like"/>
    <property type="match status" value="1"/>
</dbReference>
<sequence length="236" mass="25743">MTTSEQLLPMPVLLVEDEPEMHLRSARILRDIGYHESVIDHVDCVKSALEYLSDQIPSLALVDLGLPDGSGIEVISRFRQHNPAMLILVISGMSSQDAILGALIAGANGYLLKERDDLEIMLSIRCVMRGGAPIDPFLARSIIENILPLDESPGAGKESHNGNGLIPAPENHESLTSRQIGILQLVSEGMSNREISEHLCISKYTVESHIKNIYQKLTVCNRVSAVTTARSLGLLS</sequence>
<dbReference type="PROSITE" id="PS50110">
    <property type="entry name" value="RESPONSE_REGULATORY"/>
    <property type="match status" value="1"/>
</dbReference>
<feature type="domain" description="HTH luxR-type" evidence="6">
    <location>
        <begin position="168"/>
        <end position="233"/>
    </location>
</feature>
<feature type="modified residue" description="4-aspartylphosphate" evidence="5">
    <location>
        <position position="63"/>
    </location>
</feature>
<keyword evidence="9" id="KW-1185">Reference proteome</keyword>
<dbReference type="Gene3D" id="1.10.10.10">
    <property type="entry name" value="Winged helix-like DNA-binding domain superfamily/Winged helix DNA-binding domain"/>
    <property type="match status" value="1"/>
</dbReference>
<evidence type="ECO:0000259" key="6">
    <source>
        <dbReference type="PROSITE" id="PS50043"/>
    </source>
</evidence>
<keyword evidence="1 5" id="KW-0597">Phosphoprotein</keyword>
<organism evidence="8 9">
    <name type="scientific">Halomonas colorata</name>
    <dbReference type="NCBI Taxonomy" id="2742615"/>
    <lineage>
        <taxon>Bacteria</taxon>
        <taxon>Pseudomonadati</taxon>
        <taxon>Pseudomonadota</taxon>
        <taxon>Gammaproteobacteria</taxon>
        <taxon>Oceanospirillales</taxon>
        <taxon>Halomonadaceae</taxon>
        <taxon>Halomonas</taxon>
    </lineage>
</organism>